<dbReference type="Proteomes" id="UP001197974">
    <property type="component" value="Chromosome"/>
</dbReference>
<feature type="domain" description="Fibronectin type-III" evidence="1">
    <location>
        <begin position="27"/>
        <end position="130"/>
    </location>
</feature>
<sequence>MKKHNSFLFIITFLTIAFVNTSIVNADTINWKPTYDLTSTSIQLEWSEIADSYEVIMLNKAETVKDSHTGEENTKLTNKSIWKGKDTTYTIEGLMPERPYQIQILAIENGKGINSVLLDLMTLKESTKSDKESFKLQSFTSNINENQMLDAYINSTLNEDELTLNWTGLPDEDLVYEVYNGSTLLDTVEGNSYTTKVTDGEVYYFSVKGKVKLDESAISERIAQAKSLDISITQDIEASLSYQDYALYYTKEISIENDSLASMNFKEYVDTFVFKYMTFIPLKYGETPYPYRKWDNMYYFGGDTRTQPDFWSSDYRTMFVVYAFLGEEKGIIDYSIVNYSTAYDKNKKLVAVDTEEDGEIYVSNIIKRSDYIFFQLNHSVDVPFDLMDNPLFTPPNIDYRVGTTLYTNGDVVIQGSRDKAPSHEYWGIPYGSDFPIPLYFGKHSGNFNSLFGIDYEIFTARKNLVK</sequence>
<dbReference type="PROSITE" id="PS50853">
    <property type="entry name" value="FN3"/>
    <property type="match status" value="1"/>
</dbReference>
<reference evidence="2 3" key="1">
    <citation type="submission" date="2023-06" db="EMBL/GenBank/DDBJ databases">
        <title>Five Gram-positive bacteria isolated from mangrove sediments in Shenzhen, Guangdong, China.</title>
        <authorList>
            <person name="Yu S."/>
            <person name="Zheng W."/>
            <person name="Huang Y."/>
        </authorList>
    </citation>
    <scope>NUCLEOTIDE SEQUENCE [LARGE SCALE GENOMIC DNA]</scope>
    <source>
        <strain evidence="2 3">SaN35-3</strain>
    </source>
</reference>
<evidence type="ECO:0000313" key="3">
    <source>
        <dbReference type="Proteomes" id="UP001197974"/>
    </source>
</evidence>
<name>A0ABY9JVM0_9BACI</name>
<evidence type="ECO:0000259" key="1">
    <source>
        <dbReference type="PROSITE" id="PS50853"/>
    </source>
</evidence>
<proteinExistence type="predicted"/>
<organism evidence="2 3">
    <name type="scientific">Bacillus carboniphilus</name>
    <dbReference type="NCBI Taxonomy" id="86663"/>
    <lineage>
        <taxon>Bacteria</taxon>
        <taxon>Bacillati</taxon>
        <taxon>Bacillota</taxon>
        <taxon>Bacilli</taxon>
        <taxon>Bacillales</taxon>
        <taxon>Bacillaceae</taxon>
        <taxon>Bacillus</taxon>
    </lineage>
</organism>
<dbReference type="SUPFAM" id="SSF49265">
    <property type="entry name" value="Fibronectin type III"/>
    <property type="match status" value="1"/>
</dbReference>
<dbReference type="Pfam" id="PF00041">
    <property type="entry name" value="fn3"/>
    <property type="match status" value="1"/>
</dbReference>
<dbReference type="CDD" id="cd00063">
    <property type="entry name" value="FN3"/>
    <property type="match status" value="1"/>
</dbReference>
<evidence type="ECO:0000313" key="2">
    <source>
        <dbReference type="EMBL" id="WLR41731.1"/>
    </source>
</evidence>
<protein>
    <submittedName>
        <fullName evidence="2">Fibronectin type III domain-containing protein</fullName>
    </submittedName>
</protein>
<gene>
    <name evidence="2" type="ORF">LC087_12765</name>
</gene>
<dbReference type="Gene3D" id="2.60.40.10">
    <property type="entry name" value="Immunoglobulins"/>
    <property type="match status" value="1"/>
</dbReference>
<dbReference type="InterPro" id="IPR013783">
    <property type="entry name" value="Ig-like_fold"/>
</dbReference>
<accession>A0ABY9JVM0</accession>
<dbReference type="EMBL" id="CP129013">
    <property type="protein sequence ID" value="WLR41731.1"/>
    <property type="molecule type" value="Genomic_DNA"/>
</dbReference>
<dbReference type="InterPro" id="IPR003961">
    <property type="entry name" value="FN3_dom"/>
</dbReference>
<dbReference type="InterPro" id="IPR036116">
    <property type="entry name" value="FN3_sf"/>
</dbReference>
<dbReference type="RefSeq" id="WP_226543105.1">
    <property type="nucleotide sequence ID" value="NZ_CP129013.1"/>
</dbReference>
<keyword evidence="3" id="KW-1185">Reference proteome</keyword>